<sequence>MIALADSTPFWMIEWNWALDGWIVAAGMLCAVASSLLGCFLVLRRMSLLGDAISHAVLPGLAAAFLISGSRSSGWMFLGAVIVGVLTALLSDWIHVRGEVDEGASMGVVFTTLFAAGLIMIVLAADRVDLDPGCVLYGAIESTPLDTWAIPIPILGETNVPRVVVVLSIVTLINAAFVIFFFKELKMATFDAELATSSGFSAKAIHYVLMTLVAVTAVASFESVGNILVVAMLVVPAATAYLLTDRLGMMILLACVIGAASAWVGHVAAVEIPTWFGFRSTTTAGMMAVATGFAFTLAVVGSPRRGLVPQWFRKQWLRWTILTDDVLALLYRMEEKTLDERPIADAMAMQADLDAWMANVLLTNRFAIKSAVKYHAWRGRLETTQADASAVEASEASAKEHSEVLVPKLTEVGRSEAESLVRSHRLWEQYLVTRVDLEGSRIHQQAHQLEHFTDRQLQDQLDHQTDSPEKDPHGSPIPSASDKHS</sequence>
<dbReference type="FunFam" id="1.10.3470.10:FF:000020">
    <property type="entry name" value="Manganese ABC transporter permease protein"/>
    <property type="match status" value="1"/>
</dbReference>
<dbReference type="InterPro" id="IPR036421">
    <property type="entry name" value="Fe_dep_repressor_sf"/>
</dbReference>
<dbReference type="InterPro" id="IPR001367">
    <property type="entry name" value="Fe_dep_repressor"/>
</dbReference>
<feature type="transmembrane region" description="Helical" evidence="10">
    <location>
        <begin position="106"/>
        <end position="125"/>
    </location>
</feature>
<dbReference type="InterPro" id="IPR036388">
    <property type="entry name" value="WH-like_DNA-bd_sf"/>
</dbReference>
<comment type="subcellular location">
    <subcellularLocation>
        <location evidence="1 8">Cell membrane</location>
        <topology evidence="1 8">Multi-pass membrane protein</topology>
    </subcellularLocation>
</comment>
<keyword evidence="5 8" id="KW-0812">Transmembrane</keyword>
<evidence type="ECO:0000313" key="12">
    <source>
        <dbReference type="EMBL" id="PHQ31996.1"/>
    </source>
</evidence>
<reference evidence="12 13" key="1">
    <citation type="submission" date="2017-06" db="EMBL/GenBank/DDBJ databases">
        <title>Description of Rhodopirellula bahusiensis sp. nov.</title>
        <authorList>
            <person name="Kizina J."/>
            <person name="Harder J."/>
        </authorList>
    </citation>
    <scope>NUCLEOTIDE SEQUENCE [LARGE SCALE GENOMIC DNA]</scope>
    <source>
        <strain evidence="12 13">SWK21</strain>
    </source>
</reference>
<keyword evidence="3 8" id="KW-0813">Transport</keyword>
<gene>
    <name evidence="12" type="ORF">CEE69_27905</name>
</gene>
<dbReference type="GO" id="GO:0046914">
    <property type="term" value="F:transition metal ion binding"/>
    <property type="evidence" value="ECO:0007669"/>
    <property type="project" value="InterPro"/>
</dbReference>
<dbReference type="GO" id="GO:0010043">
    <property type="term" value="P:response to zinc ion"/>
    <property type="evidence" value="ECO:0007669"/>
    <property type="project" value="TreeGrafter"/>
</dbReference>
<accession>A0A2G1VYX6</accession>
<keyword evidence="4" id="KW-1003">Cell membrane</keyword>
<dbReference type="GeneID" id="90611697"/>
<dbReference type="SUPFAM" id="SSF81345">
    <property type="entry name" value="ABC transporter involved in vitamin B12 uptake, BtuC"/>
    <property type="match status" value="1"/>
</dbReference>
<evidence type="ECO:0000256" key="5">
    <source>
        <dbReference type="ARBA" id="ARBA00022692"/>
    </source>
</evidence>
<feature type="transmembrane region" description="Helical" evidence="10">
    <location>
        <begin position="22"/>
        <end position="43"/>
    </location>
</feature>
<dbReference type="GO" id="GO:0043190">
    <property type="term" value="C:ATP-binding cassette (ABC) transporter complex"/>
    <property type="evidence" value="ECO:0007669"/>
    <property type="project" value="InterPro"/>
</dbReference>
<dbReference type="GO" id="GO:0055085">
    <property type="term" value="P:transmembrane transport"/>
    <property type="evidence" value="ECO:0007669"/>
    <property type="project" value="InterPro"/>
</dbReference>
<dbReference type="InterPro" id="IPR037294">
    <property type="entry name" value="ABC_BtuC-like"/>
</dbReference>
<keyword evidence="6 10" id="KW-1133">Transmembrane helix</keyword>
<feature type="domain" description="Iron dependent repressor metal binding and dimerisation" evidence="11">
    <location>
        <begin position="410"/>
        <end position="478"/>
    </location>
</feature>
<evidence type="ECO:0000256" key="8">
    <source>
        <dbReference type="RuleBase" id="RU003943"/>
    </source>
</evidence>
<name>A0A2G1VYX6_9BACT</name>
<feature type="transmembrane region" description="Helical" evidence="10">
    <location>
        <begin position="251"/>
        <end position="270"/>
    </location>
</feature>
<dbReference type="InterPro" id="IPR001626">
    <property type="entry name" value="ABC_TroCD"/>
</dbReference>
<evidence type="ECO:0000256" key="2">
    <source>
        <dbReference type="ARBA" id="ARBA00008034"/>
    </source>
</evidence>
<feature type="transmembrane region" description="Helical" evidence="10">
    <location>
        <begin position="282"/>
        <end position="300"/>
    </location>
</feature>
<feature type="region of interest" description="Disordered" evidence="9">
    <location>
        <begin position="458"/>
        <end position="485"/>
    </location>
</feature>
<dbReference type="Pfam" id="PF02742">
    <property type="entry name" value="Fe_dep_repr_C"/>
    <property type="match status" value="1"/>
</dbReference>
<comment type="similarity">
    <text evidence="2 8">Belongs to the ABC-3 integral membrane protein family.</text>
</comment>
<dbReference type="PANTHER" id="PTHR30477">
    <property type="entry name" value="ABC-TRANSPORTER METAL-BINDING PROTEIN"/>
    <property type="match status" value="1"/>
</dbReference>
<evidence type="ECO:0000256" key="7">
    <source>
        <dbReference type="ARBA" id="ARBA00023136"/>
    </source>
</evidence>
<dbReference type="InterPro" id="IPR022689">
    <property type="entry name" value="Iron_dep_repressor"/>
</dbReference>
<dbReference type="OrthoDB" id="9788905at2"/>
<feature type="transmembrane region" description="Helical" evidence="10">
    <location>
        <begin position="48"/>
        <end position="68"/>
    </location>
</feature>
<dbReference type="PANTHER" id="PTHR30477:SF8">
    <property type="entry name" value="METAL TRANSPORT SYSTEM MEMBRANE PROTEIN CT_070-RELATED"/>
    <property type="match status" value="1"/>
</dbReference>
<feature type="compositionally biased region" description="Basic and acidic residues" evidence="9">
    <location>
        <begin position="458"/>
        <end position="473"/>
    </location>
</feature>
<dbReference type="GO" id="GO:0046983">
    <property type="term" value="F:protein dimerization activity"/>
    <property type="evidence" value="ECO:0007669"/>
    <property type="project" value="InterPro"/>
</dbReference>
<evidence type="ECO:0000256" key="10">
    <source>
        <dbReference type="SAM" id="Phobius"/>
    </source>
</evidence>
<dbReference type="CDD" id="cd06550">
    <property type="entry name" value="TM_ABC_iron-siderophores_like"/>
    <property type="match status" value="1"/>
</dbReference>
<protein>
    <submittedName>
        <fullName evidence="12">Iron ABC transporter</fullName>
    </submittedName>
</protein>
<evidence type="ECO:0000313" key="13">
    <source>
        <dbReference type="Proteomes" id="UP000225740"/>
    </source>
</evidence>
<dbReference type="SUPFAM" id="SSF47979">
    <property type="entry name" value="Iron-dependent repressor protein, dimerization domain"/>
    <property type="match status" value="1"/>
</dbReference>
<dbReference type="RefSeq" id="WP_099263867.1">
    <property type="nucleotide sequence ID" value="NZ_NIZW01000034.1"/>
</dbReference>
<dbReference type="Gene3D" id="1.10.3470.10">
    <property type="entry name" value="ABC transporter involved in vitamin B12 uptake, BtuC"/>
    <property type="match status" value="1"/>
</dbReference>
<dbReference type="Gene3D" id="1.10.10.10">
    <property type="entry name" value="Winged helix-like DNA-binding domain superfamily/Winged helix DNA-binding domain"/>
    <property type="match status" value="1"/>
</dbReference>
<proteinExistence type="inferred from homology"/>
<keyword evidence="13" id="KW-1185">Reference proteome</keyword>
<evidence type="ECO:0000256" key="3">
    <source>
        <dbReference type="ARBA" id="ARBA00022448"/>
    </source>
</evidence>
<dbReference type="GO" id="GO:0003700">
    <property type="term" value="F:DNA-binding transcription factor activity"/>
    <property type="evidence" value="ECO:0007669"/>
    <property type="project" value="InterPro"/>
</dbReference>
<keyword evidence="7 10" id="KW-0472">Membrane</keyword>
<evidence type="ECO:0000256" key="9">
    <source>
        <dbReference type="SAM" id="MobiDB-lite"/>
    </source>
</evidence>
<evidence type="ECO:0000259" key="11">
    <source>
        <dbReference type="Pfam" id="PF02742"/>
    </source>
</evidence>
<dbReference type="Pfam" id="PF00950">
    <property type="entry name" value="ABC-3"/>
    <property type="match status" value="2"/>
</dbReference>
<organism evidence="12 13">
    <name type="scientific">Rhodopirellula bahusiensis</name>
    <dbReference type="NCBI Taxonomy" id="2014065"/>
    <lineage>
        <taxon>Bacteria</taxon>
        <taxon>Pseudomonadati</taxon>
        <taxon>Planctomycetota</taxon>
        <taxon>Planctomycetia</taxon>
        <taxon>Pirellulales</taxon>
        <taxon>Pirellulaceae</taxon>
        <taxon>Rhodopirellula</taxon>
    </lineage>
</organism>
<evidence type="ECO:0000256" key="6">
    <source>
        <dbReference type="ARBA" id="ARBA00022989"/>
    </source>
</evidence>
<comment type="caution">
    <text evidence="12">The sequence shown here is derived from an EMBL/GenBank/DDBJ whole genome shotgun (WGS) entry which is preliminary data.</text>
</comment>
<dbReference type="SMART" id="SM00529">
    <property type="entry name" value="HTH_DTXR"/>
    <property type="match status" value="1"/>
</dbReference>
<feature type="transmembrane region" description="Helical" evidence="10">
    <location>
        <begin position="74"/>
        <end position="94"/>
    </location>
</feature>
<evidence type="ECO:0000256" key="1">
    <source>
        <dbReference type="ARBA" id="ARBA00004651"/>
    </source>
</evidence>
<dbReference type="AlphaFoldDB" id="A0A2G1VYX6"/>
<dbReference type="Proteomes" id="UP000225740">
    <property type="component" value="Unassembled WGS sequence"/>
</dbReference>
<dbReference type="EMBL" id="NIZW01000034">
    <property type="protein sequence ID" value="PHQ31996.1"/>
    <property type="molecule type" value="Genomic_DNA"/>
</dbReference>
<feature type="transmembrane region" description="Helical" evidence="10">
    <location>
        <begin position="163"/>
        <end position="183"/>
    </location>
</feature>
<evidence type="ECO:0000256" key="4">
    <source>
        <dbReference type="ARBA" id="ARBA00022475"/>
    </source>
</evidence>